<dbReference type="Gene3D" id="2.130.10.10">
    <property type="entry name" value="YVTN repeat-like/Quinoprotein amine dehydrogenase"/>
    <property type="match status" value="1"/>
</dbReference>
<evidence type="ECO:0000313" key="2">
    <source>
        <dbReference type="EMBL" id="MDT0351765.1"/>
    </source>
</evidence>
<evidence type="ECO:0000313" key="3">
    <source>
        <dbReference type="Proteomes" id="UP001183202"/>
    </source>
</evidence>
<dbReference type="RefSeq" id="WP_311558201.1">
    <property type="nucleotide sequence ID" value="NZ_JAVREJ010000014.1"/>
</dbReference>
<keyword evidence="1" id="KW-1133">Transmembrane helix</keyword>
<keyword evidence="1" id="KW-0812">Transmembrane</keyword>
<proteinExistence type="predicted"/>
<feature type="transmembrane region" description="Helical" evidence="1">
    <location>
        <begin position="16"/>
        <end position="37"/>
    </location>
</feature>
<evidence type="ECO:0000256" key="1">
    <source>
        <dbReference type="SAM" id="Phobius"/>
    </source>
</evidence>
<dbReference type="EMBL" id="JAVREJ010000014">
    <property type="protein sequence ID" value="MDT0351765.1"/>
    <property type="molecule type" value="Genomic_DNA"/>
</dbReference>
<sequence>MPRRRLLPPPERRRRVDVVVSAGLAVAVAVVSTVLWATSAHQGAVSAPAAAVVPAPPGAAGVPGGFTEAWRAASGATPGPVVAGPVVVTGDGDVVSGRDALTGDVRWSYTRDVPLCTVAAGFPDNDGGRALALYRHGNWCSELTSLRPDTGTRDRQRNPDVHPGTRLIQGGSLVTATGPTYLEVFRPDLVRTVEYGRVPTPRQVGRQPRQDCESTGFAPTSGRLAVLQRCPGEATDRLTVLIPDGAEADKPQEEFSVPLAASNATLIAASEDRVAVALPNPPRLEVLDRSGIQVSLVGLDVPAADLAAPPVGGVPAVTADDDRVYWWTGSRTVALDGLDLTPSWILPDTLGPAVGYGGGLVVPVPAGVAVVTPDTGRVTRTLPVARDDPRAPVVAAVQGEILLEQRGSTVVALRPTS</sequence>
<organism evidence="2 3">
    <name type="scientific">Pseudonocardia charpentierae</name>
    <dbReference type="NCBI Taxonomy" id="3075545"/>
    <lineage>
        <taxon>Bacteria</taxon>
        <taxon>Bacillati</taxon>
        <taxon>Actinomycetota</taxon>
        <taxon>Actinomycetes</taxon>
        <taxon>Pseudonocardiales</taxon>
        <taxon>Pseudonocardiaceae</taxon>
        <taxon>Pseudonocardia</taxon>
    </lineage>
</organism>
<comment type="caution">
    <text evidence="2">The sequence shown here is derived from an EMBL/GenBank/DDBJ whole genome shotgun (WGS) entry which is preliminary data.</text>
</comment>
<accession>A0ABU2NCU9</accession>
<dbReference type="SUPFAM" id="SSF50998">
    <property type="entry name" value="Quinoprotein alcohol dehydrogenase-like"/>
    <property type="match status" value="1"/>
</dbReference>
<dbReference type="InterPro" id="IPR011047">
    <property type="entry name" value="Quinoprotein_ADH-like_sf"/>
</dbReference>
<dbReference type="Proteomes" id="UP001183202">
    <property type="component" value="Unassembled WGS sequence"/>
</dbReference>
<reference evidence="3" key="1">
    <citation type="submission" date="2023-07" db="EMBL/GenBank/DDBJ databases">
        <title>30 novel species of actinomycetes from the DSMZ collection.</title>
        <authorList>
            <person name="Nouioui I."/>
        </authorList>
    </citation>
    <scope>NUCLEOTIDE SEQUENCE [LARGE SCALE GENOMIC DNA]</scope>
    <source>
        <strain evidence="3">DSM 45834</strain>
    </source>
</reference>
<name>A0ABU2NCU9_9PSEU</name>
<keyword evidence="1" id="KW-0472">Membrane</keyword>
<gene>
    <name evidence="2" type="ORF">RM445_19765</name>
</gene>
<dbReference type="InterPro" id="IPR015943">
    <property type="entry name" value="WD40/YVTN_repeat-like_dom_sf"/>
</dbReference>
<keyword evidence="3" id="KW-1185">Reference proteome</keyword>
<protein>
    <submittedName>
        <fullName evidence="2">PQQ-binding-like beta-propeller repeat protein</fullName>
    </submittedName>
</protein>